<dbReference type="Proteomes" id="UP000315423">
    <property type="component" value="Unassembled WGS sequence"/>
</dbReference>
<protein>
    <submittedName>
        <fullName evidence="1">VOC family protein</fullName>
    </submittedName>
</protein>
<sequence>MIRSIDHIGILTDNLQESIEFYTGVLGFSISAKMEMDEIGLSIVFVEKNGSKIELMGLKNVPERAEDIKIQLGDRVLPINDHISFSVDDIEATVTQLKGKNVTFEMDPIELEGGMKLACLKDPGGVLIELVEHPPE</sequence>
<name>A0AC61SCK2_9EURY</name>
<reference evidence="1" key="1">
    <citation type="submission" date="2018-09" db="EMBL/GenBank/DDBJ databases">
        <title>A genomic encyclopedia of anaerobic methanotrophic archaea.</title>
        <authorList>
            <person name="Skennerton C.T."/>
            <person name="Chadwick G.L."/>
            <person name="Laso-Perez R."/>
            <person name="Leu A.O."/>
            <person name="Speth D.R."/>
            <person name="Yu H."/>
            <person name="Morgan-Lang C."/>
            <person name="Hatzenpichler R."/>
            <person name="Goudeau D."/>
            <person name="Malmstrom R."/>
            <person name="Woyke T."/>
            <person name="Hallam S."/>
            <person name="Tyson G.W."/>
            <person name="Wegener G."/>
            <person name="Boetius A."/>
            <person name="Orphan V.J."/>
        </authorList>
    </citation>
    <scope>NUCLEOTIDE SEQUENCE</scope>
    <source>
        <strain evidence="1">CONS3730D10UFb2</strain>
    </source>
</reference>
<gene>
    <name evidence="1" type="ORF">C5S46_00915</name>
</gene>
<dbReference type="EMBL" id="QYBA01000030">
    <property type="protein sequence ID" value="TKY92384.1"/>
    <property type="molecule type" value="Genomic_DNA"/>
</dbReference>
<comment type="caution">
    <text evidence="1">The sequence shown here is derived from an EMBL/GenBank/DDBJ whole genome shotgun (WGS) entry which is preliminary data.</text>
</comment>
<proteinExistence type="predicted"/>
<evidence type="ECO:0000313" key="2">
    <source>
        <dbReference type="Proteomes" id="UP000315423"/>
    </source>
</evidence>
<evidence type="ECO:0000313" key="1">
    <source>
        <dbReference type="EMBL" id="TKY92384.1"/>
    </source>
</evidence>
<organism evidence="1 2">
    <name type="scientific">Candidatus Methanomarinus sp</name>
    <dbReference type="NCBI Taxonomy" id="3386244"/>
    <lineage>
        <taxon>Archaea</taxon>
        <taxon>Methanobacteriati</taxon>
        <taxon>Methanobacteriota</taxon>
        <taxon>Stenosarchaea group</taxon>
        <taxon>Methanomicrobia</taxon>
        <taxon>Methanosarcinales</taxon>
        <taxon>ANME-2 cluster</taxon>
        <taxon>Candidatus Methanocomedenaceae</taxon>
        <taxon>Candidatus Methanomarinus</taxon>
    </lineage>
</organism>
<accession>A0AC61SCK2</accession>